<name>Q8H8T1_ORYSJ</name>
<dbReference type="Proteomes" id="UP000000763">
    <property type="component" value="Chromosome 3"/>
</dbReference>
<organism evidence="2 3">
    <name type="scientific">Oryza sativa subsp. japonica</name>
    <name type="common">Rice</name>
    <dbReference type="NCBI Taxonomy" id="39947"/>
    <lineage>
        <taxon>Eukaryota</taxon>
        <taxon>Viridiplantae</taxon>
        <taxon>Streptophyta</taxon>
        <taxon>Embryophyta</taxon>
        <taxon>Tracheophyta</taxon>
        <taxon>Spermatophyta</taxon>
        <taxon>Magnoliopsida</taxon>
        <taxon>Liliopsida</taxon>
        <taxon>Poales</taxon>
        <taxon>Poaceae</taxon>
        <taxon>BOP clade</taxon>
        <taxon>Oryzoideae</taxon>
        <taxon>Oryzeae</taxon>
        <taxon>Oryzinae</taxon>
        <taxon>Oryza</taxon>
        <taxon>Oryza sativa</taxon>
    </lineage>
</organism>
<reference evidence="3" key="1">
    <citation type="journal article" date="2005" name="Nature">
        <title>The map-based sequence of the rice genome.</title>
        <authorList>
            <consortium name="International rice genome sequencing project (IRGSP)"/>
            <person name="Matsumoto T."/>
            <person name="Wu J."/>
            <person name="Kanamori H."/>
            <person name="Katayose Y."/>
            <person name="Fujisawa M."/>
            <person name="Namiki N."/>
            <person name="Mizuno H."/>
            <person name="Yamamoto K."/>
            <person name="Antonio B.A."/>
            <person name="Baba T."/>
            <person name="Sakata K."/>
            <person name="Nagamura Y."/>
            <person name="Aoki H."/>
            <person name="Arikawa K."/>
            <person name="Arita K."/>
            <person name="Bito T."/>
            <person name="Chiden Y."/>
            <person name="Fujitsuka N."/>
            <person name="Fukunaka R."/>
            <person name="Hamada M."/>
            <person name="Harada C."/>
            <person name="Hayashi A."/>
            <person name="Hijishita S."/>
            <person name="Honda M."/>
            <person name="Hosokawa S."/>
            <person name="Ichikawa Y."/>
            <person name="Idonuma A."/>
            <person name="Iijima M."/>
            <person name="Ikeda M."/>
            <person name="Ikeno M."/>
            <person name="Ito K."/>
            <person name="Ito S."/>
            <person name="Ito T."/>
            <person name="Ito Y."/>
            <person name="Ito Y."/>
            <person name="Iwabuchi A."/>
            <person name="Kamiya K."/>
            <person name="Karasawa W."/>
            <person name="Kurita K."/>
            <person name="Katagiri S."/>
            <person name="Kikuta A."/>
            <person name="Kobayashi H."/>
            <person name="Kobayashi N."/>
            <person name="Machita K."/>
            <person name="Maehara T."/>
            <person name="Masukawa M."/>
            <person name="Mizubayashi T."/>
            <person name="Mukai Y."/>
            <person name="Nagasaki H."/>
            <person name="Nagata Y."/>
            <person name="Naito S."/>
            <person name="Nakashima M."/>
            <person name="Nakama Y."/>
            <person name="Nakamichi Y."/>
            <person name="Nakamura M."/>
            <person name="Meguro A."/>
            <person name="Negishi M."/>
            <person name="Ohta I."/>
            <person name="Ohta T."/>
            <person name="Okamoto M."/>
            <person name="Ono N."/>
            <person name="Saji S."/>
            <person name="Sakaguchi M."/>
            <person name="Sakai K."/>
            <person name="Shibata M."/>
            <person name="Shimokawa T."/>
            <person name="Song J."/>
            <person name="Takazaki Y."/>
            <person name="Terasawa K."/>
            <person name="Tsugane M."/>
            <person name="Tsuji K."/>
            <person name="Ueda S."/>
            <person name="Waki K."/>
            <person name="Yamagata H."/>
            <person name="Yamamoto M."/>
            <person name="Yamamoto S."/>
            <person name="Yamane H."/>
            <person name="Yoshiki S."/>
            <person name="Yoshihara R."/>
            <person name="Yukawa K."/>
            <person name="Zhong H."/>
            <person name="Yano M."/>
            <person name="Yuan Q."/>
            <person name="Ouyang S."/>
            <person name="Liu J."/>
            <person name="Jones K.M."/>
            <person name="Gansberger K."/>
            <person name="Moffat K."/>
            <person name="Hill J."/>
            <person name="Bera J."/>
            <person name="Fadrosh D."/>
            <person name="Jin S."/>
            <person name="Johri S."/>
            <person name="Kim M."/>
            <person name="Overton L."/>
            <person name="Reardon M."/>
            <person name="Tsitrin T."/>
            <person name="Vuong H."/>
            <person name="Weaver B."/>
            <person name="Ciecko A."/>
            <person name="Tallon L."/>
            <person name="Jackson J."/>
            <person name="Pai G."/>
            <person name="Aken S.V."/>
            <person name="Utterback T."/>
            <person name="Reidmuller S."/>
            <person name="Feldblyum T."/>
            <person name="Hsiao J."/>
            <person name="Zismann V."/>
            <person name="Iobst S."/>
            <person name="de Vazeille A.R."/>
            <person name="Buell C.R."/>
            <person name="Ying K."/>
            <person name="Li Y."/>
            <person name="Lu T."/>
            <person name="Huang Y."/>
            <person name="Zhao Q."/>
            <person name="Feng Q."/>
            <person name="Zhang L."/>
            <person name="Zhu J."/>
            <person name="Weng Q."/>
            <person name="Mu J."/>
            <person name="Lu Y."/>
            <person name="Fan D."/>
            <person name="Liu Y."/>
            <person name="Guan J."/>
            <person name="Zhang Y."/>
            <person name="Yu S."/>
            <person name="Liu X."/>
            <person name="Zhang Y."/>
            <person name="Hong G."/>
            <person name="Han B."/>
            <person name="Choisne N."/>
            <person name="Demange N."/>
            <person name="Orjeda G."/>
            <person name="Samain S."/>
            <person name="Cattolico L."/>
            <person name="Pelletier E."/>
            <person name="Couloux A."/>
            <person name="Segurens B."/>
            <person name="Wincker P."/>
            <person name="D'Hont A."/>
            <person name="Scarpelli C."/>
            <person name="Weissenbach J."/>
            <person name="Salanoubat M."/>
            <person name="Quetier F."/>
            <person name="Yu Y."/>
            <person name="Kim H.R."/>
            <person name="Rambo T."/>
            <person name="Currie J."/>
            <person name="Collura K."/>
            <person name="Luo M."/>
            <person name="Yang T."/>
            <person name="Ammiraju J.S.S."/>
            <person name="Engler F."/>
            <person name="Soderlund C."/>
            <person name="Wing R.A."/>
            <person name="Palmer L.E."/>
            <person name="de la Bastide M."/>
            <person name="Spiegel L."/>
            <person name="Nascimento L."/>
            <person name="Zutavern T."/>
            <person name="O'Shaughnessy A."/>
            <person name="Dike S."/>
            <person name="Dedhia N."/>
            <person name="Preston R."/>
            <person name="Balija V."/>
            <person name="McCombie W.R."/>
            <person name="Chow T."/>
            <person name="Chen H."/>
            <person name="Chung M."/>
            <person name="Chen C."/>
            <person name="Shaw J."/>
            <person name="Wu H."/>
            <person name="Hsiao K."/>
            <person name="Chao Y."/>
            <person name="Chu M."/>
            <person name="Cheng C."/>
            <person name="Hour A."/>
            <person name="Lee P."/>
            <person name="Lin S."/>
            <person name="Lin Y."/>
            <person name="Liou J."/>
            <person name="Liu S."/>
            <person name="Hsing Y."/>
            <person name="Raghuvanshi S."/>
            <person name="Mohanty A."/>
            <person name="Bharti A.K."/>
            <person name="Gaur A."/>
            <person name="Gupta V."/>
            <person name="Kumar D."/>
            <person name="Ravi V."/>
            <person name="Vij S."/>
            <person name="Kapur A."/>
            <person name="Khurana P."/>
            <person name="Khurana P."/>
            <person name="Khurana J.P."/>
            <person name="Tyagi A.K."/>
            <person name="Gaikwad K."/>
            <person name="Singh A."/>
            <person name="Dalal V."/>
            <person name="Srivastava S."/>
            <person name="Dixit A."/>
            <person name="Pal A.K."/>
            <person name="Ghazi I.A."/>
            <person name="Yadav M."/>
            <person name="Pandit A."/>
            <person name="Bhargava A."/>
            <person name="Sureshbabu K."/>
            <person name="Batra K."/>
            <person name="Sharma T.R."/>
            <person name="Mohapatra T."/>
            <person name="Singh N.K."/>
            <person name="Messing J."/>
            <person name="Nelson A.B."/>
            <person name="Fuks G."/>
            <person name="Kavchok S."/>
            <person name="Keizer G."/>
            <person name="Linton E."/>
            <person name="Llaca V."/>
            <person name="Song R."/>
            <person name="Tanyolac B."/>
            <person name="Young S."/>
            <person name="Ho-Il K."/>
            <person name="Hahn J.H."/>
            <person name="Sangsakoo G."/>
            <person name="Vanavichit A."/>
            <person name="de Mattos Luiz.A.T."/>
            <person name="Zimmer P.D."/>
            <person name="Malone G."/>
            <person name="Dellagostin O."/>
            <person name="de Oliveira A.C."/>
            <person name="Bevan M."/>
            <person name="Bancroft I."/>
            <person name="Minx P."/>
            <person name="Cordum H."/>
            <person name="Wilson R."/>
            <person name="Cheng Z."/>
            <person name="Jin W."/>
            <person name="Jiang J."/>
            <person name="Leong S.A."/>
            <person name="Iwama H."/>
            <person name="Gojobori T."/>
            <person name="Itoh T."/>
            <person name="Niimura Y."/>
            <person name="Fujii Y."/>
            <person name="Habara T."/>
            <person name="Sakai H."/>
            <person name="Sato Y."/>
            <person name="Wilson G."/>
            <person name="Kumar K."/>
            <person name="McCouch S."/>
            <person name="Juretic N."/>
            <person name="Hoen D."/>
            <person name="Wright S."/>
            <person name="Bruskiewich R."/>
            <person name="Bureau T."/>
            <person name="Miyao A."/>
            <person name="Hirochika H."/>
            <person name="Nishikawa T."/>
            <person name="Kadowaki K."/>
            <person name="Sugiura M."/>
            <person name="Burr B."/>
            <person name="Sasaki T."/>
        </authorList>
    </citation>
    <scope>NUCLEOTIDE SEQUENCE [LARGE SCALE GENOMIC DNA]</scope>
    <source>
        <strain evidence="3">cv. Nipponbare</strain>
    </source>
</reference>
<dbReference type="EMBL" id="AC090874">
    <property type="protein sequence ID" value="AAN08215.1"/>
    <property type="molecule type" value="Genomic_DNA"/>
</dbReference>
<dbReference type="AlphaFoldDB" id="Q8H8T1"/>
<reference evidence="3" key="2">
    <citation type="journal article" date="2008" name="Nucleic Acids Res.">
        <title>The rice annotation project database (RAP-DB): 2008 update.</title>
        <authorList>
            <consortium name="The rice annotation project (RAP)"/>
        </authorList>
    </citation>
    <scope>GENOME REANNOTATION</scope>
    <source>
        <strain evidence="3">cv. Nipponbare</strain>
    </source>
</reference>
<gene>
    <name evidence="2" type="primary">OJ1523_A02.9</name>
</gene>
<feature type="region of interest" description="Disordered" evidence="1">
    <location>
        <begin position="97"/>
        <end position="164"/>
    </location>
</feature>
<sequence>MRHSSAGAEAPPRGHRCHRHRGWRLEQPGQNHALCSGGRCQWRWRDLCRAIARTVDLVHEDGADGAIEGGMDCNISGVGHCVQAATSPLLPRAFSRSRMLGAATAPPRPPPARYEEPSSRHRSSSTSAGTYVKRLVAFTAAPPRPPSARASPPRPLSVHVQGAP</sequence>
<evidence type="ECO:0000313" key="3">
    <source>
        <dbReference type="Proteomes" id="UP000000763"/>
    </source>
</evidence>
<evidence type="ECO:0000256" key="1">
    <source>
        <dbReference type="SAM" id="MobiDB-lite"/>
    </source>
</evidence>
<protein>
    <submittedName>
        <fullName evidence="2">Uncharacterized protein</fullName>
    </submittedName>
</protein>
<evidence type="ECO:0000313" key="2">
    <source>
        <dbReference type="EMBL" id="AAN08215.1"/>
    </source>
</evidence>
<accession>Q8H8T1</accession>
<proteinExistence type="predicted"/>